<feature type="non-terminal residue" evidence="11">
    <location>
        <position position="1"/>
    </location>
</feature>
<evidence type="ECO:0000256" key="2">
    <source>
        <dbReference type="ARBA" id="ARBA00022692"/>
    </source>
</evidence>
<dbReference type="InterPro" id="IPR015919">
    <property type="entry name" value="Cadherin-like_sf"/>
</dbReference>
<evidence type="ECO:0000256" key="7">
    <source>
        <dbReference type="ARBA" id="ARBA00023136"/>
    </source>
</evidence>
<dbReference type="GO" id="GO:0007156">
    <property type="term" value="P:homophilic cell adhesion via plasma membrane adhesion molecules"/>
    <property type="evidence" value="ECO:0007669"/>
    <property type="project" value="InterPro"/>
</dbReference>
<keyword evidence="3" id="KW-0677">Repeat</keyword>
<dbReference type="GO" id="GO:0007163">
    <property type="term" value="P:establishment or maintenance of cell polarity"/>
    <property type="evidence" value="ECO:0007669"/>
    <property type="project" value="UniProtKB-ARBA"/>
</dbReference>
<evidence type="ECO:0000256" key="6">
    <source>
        <dbReference type="ARBA" id="ARBA00022989"/>
    </source>
</evidence>
<dbReference type="FunFam" id="2.60.40.60:FF:000035">
    <property type="entry name" value="Protocadherin Fat 3"/>
    <property type="match status" value="1"/>
</dbReference>
<evidence type="ECO:0000256" key="1">
    <source>
        <dbReference type="ARBA" id="ARBA00004370"/>
    </source>
</evidence>
<name>A0AA97N6D4_9PASS</name>
<keyword evidence="4 9" id="KW-0106">Calcium</keyword>
<dbReference type="GO" id="GO:0005911">
    <property type="term" value="C:cell-cell junction"/>
    <property type="evidence" value="ECO:0007669"/>
    <property type="project" value="TreeGrafter"/>
</dbReference>
<feature type="domain" description="Cadherin" evidence="10">
    <location>
        <begin position="4"/>
        <end position="62"/>
    </location>
</feature>
<evidence type="ECO:0000313" key="12">
    <source>
        <dbReference type="Proteomes" id="UP000521578"/>
    </source>
</evidence>
<evidence type="ECO:0000256" key="3">
    <source>
        <dbReference type="ARBA" id="ARBA00022737"/>
    </source>
</evidence>
<dbReference type="InterPro" id="IPR020894">
    <property type="entry name" value="Cadherin_CS"/>
</dbReference>
<dbReference type="PANTHER" id="PTHR24025:SF23">
    <property type="entry name" value="NEURAL-CADHERIN"/>
    <property type="match status" value="1"/>
</dbReference>
<comment type="caution">
    <text evidence="11">The sequence shown here is derived from an EMBL/GenBank/DDBJ whole genome shotgun (WGS) entry which is preliminary data.</text>
</comment>
<dbReference type="GO" id="GO:0005886">
    <property type="term" value="C:plasma membrane"/>
    <property type="evidence" value="ECO:0007669"/>
    <property type="project" value="InterPro"/>
</dbReference>
<dbReference type="PROSITE" id="PS50268">
    <property type="entry name" value="CADHERIN_2"/>
    <property type="match status" value="6"/>
</dbReference>
<keyword evidence="12" id="KW-1185">Reference proteome</keyword>
<dbReference type="FunFam" id="2.60.40.60:FF:000020">
    <property type="entry name" value="Dachsous cadherin-related 1b"/>
    <property type="match status" value="2"/>
</dbReference>
<keyword evidence="2" id="KW-0812">Transmembrane</keyword>
<dbReference type="PROSITE" id="PS00232">
    <property type="entry name" value="CADHERIN_1"/>
    <property type="match status" value="3"/>
</dbReference>
<dbReference type="GO" id="GO:0005509">
    <property type="term" value="F:calcium ion binding"/>
    <property type="evidence" value="ECO:0007669"/>
    <property type="project" value="UniProtKB-UniRule"/>
</dbReference>
<evidence type="ECO:0000256" key="5">
    <source>
        <dbReference type="ARBA" id="ARBA00022889"/>
    </source>
</evidence>
<dbReference type="FunFam" id="2.60.40.60:FF:000116">
    <property type="entry name" value="Dachsous cadherin-related 2"/>
    <property type="match status" value="1"/>
</dbReference>
<dbReference type="Gene3D" id="2.60.40.60">
    <property type="entry name" value="Cadherins"/>
    <property type="match status" value="6"/>
</dbReference>
<feature type="domain" description="Cadherin" evidence="10">
    <location>
        <begin position="276"/>
        <end position="381"/>
    </location>
</feature>
<proteinExistence type="predicted"/>
<comment type="subcellular location">
    <subcellularLocation>
        <location evidence="1">Membrane</location>
    </subcellularLocation>
</comment>
<feature type="domain" description="Cadherin" evidence="10">
    <location>
        <begin position="179"/>
        <end position="275"/>
    </location>
</feature>
<reference evidence="11" key="1">
    <citation type="submission" date="2022-12" db="EMBL/GenBank/DDBJ databases">
        <title>Bird 10,000 Genomes (B10K) Project - Family phase.</title>
        <authorList>
            <person name="Zhang G."/>
        </authorList>
    </citation>
    <scope>NUCLEOTIDE SEQUENCE</scope>
    <source>
        <strain evidence="11">B10K-CU-030-46</strain>
        <tissue evidence="11">Muscle</tissue>
    </source>
</reference>
<dbReference type="CDD" id="cd11304">
    <property type="entry name" value="Cadherin_repeat"/>
    <property type="match status" value="6"/>
</dbReference>
<dbReference type="PRINTS" id="PR00205">
    <property type="entry name" value="CADHERIN"/>
</dbReference>
<feature type="domain" description="Cadherin" evidence="10">
    <location>
        <begin position="382"/>
        <end position="486"/>
    </location>
</feature>
<evidence type="ECO:0000259" key="10">
    <source>
        <dbReference type="PROSITE" id="PS50268"/>
    </source>
</evidence>
<dbReference type="InterPro" id="IPR002126">
    <property type="entry name" value="Cadherin-like_dom"/>
</dbReference>
<dbReference type="Pfam" id="PF00028">
    <property type="entry name" value="Cadherin"/>
    <property type="match status" value="5"/>
</dbReference>
<dbReference type="SMART" id="SM00112">
    <property type="entry name" value="CA"/>
    <property type="match status" value="6"/>
</dbReference>
<feature type="non-terminal residue" evidence="11">
    <location>
        <position position="605"/>
    </location>
</feature>
<feature type="domain" description="Cadherin" evidence="10">
    <location>
        <begin position="487"/>
        <end position="587"/>
    </location>
</feature>
<evidence type="ECO:0000313" key="11">
    <source>
        <dbReference type="EMBL" id="NXE94913.1"/>
    </source>
</evidence>
<keyword evidence="5" id="KW-0130">Cell adhesion</keyword>
<dbReference type="Proteomes" id="UP000521578">
    <property type="component" value="Unassembled WGS sequence"/>
</dbReference>
<organism evidence="11">
    <name type="scientific">Menura novaehollandiae</name>
    <name type="common">superb lyrebird</name>
    <dbReference type="NCBI Taxonomy" id="47692"/>
    <lineage>
        <taxon>Eukaryota</taxon>
        <taxon>Metazoa</taxon>
        <taxon>Chordata</taxon>
        <taxon>Craniata</taxon>
        <taxon>Vertebrata</taxon>
        <taxon>Euteleostomi</taxon>
        <taxon>Archelosauria</taxon>
        <taxon>Archosauria</taxon>
        <taxon>Dinosauria</taxon>
        <taxon>Saurischia</taxon>
        <taxon>Theropoda</taxon>
        <taxon>Coelurosauria</taxon>
        <taxon>Aves</taxon>
        <taxon>Neognathae</taxon>
        <taxon>Neoaves</taxon>
        <taxon>Telluraves</taxon>
        <taxon>Australaves</taxon>
        <taxon>Passeriformes</taxon>
        <taxon>Menuridae</taxon>
        <taxon>Menura</taxon>
    </lineage>
</organism>
<keyword evidence="8" id="KW-0325">Glycoprotein</keyword>
<dbReference type="SUPFAM" id="SSF49313">
    <property type="entry name" value="Cadherin-like"/>
    <property type="match status" value="6"/>
</dbReference>
<dbReference type="InterPro" id="IPR050971">
    <property type="entry name" value="Cadherin-domain_protein"/>
</dbReference>
<dbReference type="AlphaFoldDB" id="A0AA97N6D4"/>
<evidence type="ECO:0000256" key="8">
    <source>
        <dbReference type="ARBA" id="ARBA00023180"/>
    </source>
</evidence>
<evidence type="ECO:0000256" key="9">
    <source>
        <dbReference type="PROSITE-ProRule" id="PRU00043"/>
    </source>
</evidence>
<keyword evidence="7" id="KW-0472">Membrane</keyword>
<feature type="domain" description="Cadherin" evidence="10">
    <location>
        <begin position="63"/>
        <end position="171"/>
    </location>
</feature>
<protein>
    <submittedName>
        <fullName evidence="11">PCD23 protein</fullName>
    </submittedName>
</protein>
<gene>
    <name evidence="11" type="primary">Dchs2</name>
    <name evidence="11" type="ORF">MENNOV_R02619</name>
</gene>
<dbReference type="PANTHER" id="PTHR24025">
    <property type="entry name" value="DESMOGLEIN FAMILY MEMBER"/>
    <property type="match status" value="1"/>
</dbReference>
<dbReference type="EMBL" id="VWPS01000283">
    <property type="protein sequence ID" value="NXE94913.1"/>
    <property type="molecule type" value="Genomic_DNA"/>
</dbReference>
<evidence type="ECO:0000256" key="4">
    <source>
        <dbReference type="ARBA" id="ARBA00022837"/>
    </source>
</evidence>
<keyword evidence="6" id="KW-1133">Transmembrane helix</keyword>
<sequence>DPHGMFSIDPQFGIIRTKTQLDHEAQSVVVLTVQSQLGDSPVYSSTQVNISVIDINDNPPVFLAKSDKVTISRTQPPGTAVYIAHAEDKDSGLNGAIKYSIASKQSSAFSIDPSLGVVNLTRTVFAEKQQEHTLHIAAEDCGSPPLTSLLMRDSLAVKIVILDINDNCPNFISSPLSYVMEDVEVGSLVHHIIAKDPDEGRNGQVTYHILSGNENKAFVLDKITGLLSTARLLDHEIQERYSLTVMALDDGSPALSATQVLTIIVLDVNDETPTFLKQLYKAAVHENRDPGEFVIKVEAVDRDAGLNSLLRYEILPGTGYRKFKVNSDSGELVTAASLDRETQEVFSIKGSSCHDLGSPSRSSTAQLYIRVLDENDHSPLFAKTQYQISVTEDLEEGSAILDLSASDEDDGLNGEVMYSLIDDTYGAFAVDSVTGSIVTAKALDRETKSQYTFRAVASDCSTHLPRSTTVSVVVHIEDVNDNDPGFLQNPIRVFVPAETAVNETVATVRAEDVDLGSNGAIVFNLMVAETVFQIDGNTGDIILREPLASKNFSTQLLVTASDQGISPRTATAMVIIFTEEQEEKISFRHSLYEASVAENSAAGGH</sequence>
<accession>A0AA97N6D4</accession>
<dbReference type="FunFam" id="2.60.40.60:FF:000181">
    <property type="entry name" value="Predicted protein"/>
    <property type="match status" value="1"/>
</dbReference>